<dbReference type="EMBL" id="CP120865">
    <property type="protein sequence ID" value="WFE92653.1"/>
    <property type="molecule type" value="Genomic_DNA"/>
</dbReference>
<dbReference type="Gene3D" id="3.30.930.30">
    <property type="match status" value="1"/>
</dbReference>
<accession>A0ABY8FAX7</accession>
<evidence type="ECO:0000256" key="1">
    <source>
        <dbReference type="ARBA" id="ARBA00010873"/>
    </source>
</evidence>
<keyword evidence="4" id="KW-0614">Plasmid</keyword>
<name>A0ABY8FAX7_9HYPH</name>
<keyword evidence="5" id="KW-1185">Reference proteome</keyword>
<organism evidence="4 5">
    <name type="scientific">Roseibium porphyridii</name>
    <dbReference type="NCBI Taxonomy" id="2866279"/>
    <lineage>
        <taxon>Bacteria</taxon>
        <taxon>Pseudomonadati</taxon>
        <taxon>Pseudomonadota</taxon>
        <taxon>Alphaproteobacteria</taxon>
        <taxon>Hyphomicrobiales</taxon>
        <taxon>Stappiaceae</taxon>
        <taxon>Roseibium</taxon>
    </lineage>
</organism>
<geneLocation type="plasmid" evidence="4 5">
    <name>unnamed2</name>
</geneLocation>
<evidence type="ECO:0000313" key="4">
    <source>
        <dbReference type="EMBL" id="WFE92653.1"/>
    </source>
</evidence>
<protein>
    <submittedName>
        <fullName evidence="4">MobA/MobL family protein</fullName>
    </submittedName>
</protein>
<proteinExistence type="inferred from homology"/>
<feature type="domain" description="MobA/MobL protein" evidence="3">
    <location>
        <begin position="2"/>
        <end position="266"/>
    </location>
</feature>
<dbReference type="Pfam" id="PF03389">
    <property type="entry name" value="MobA_MobL"/>
    <property type="match status" value="1"/>
</dbReference>
<evidence type="ECO:0000313" key="5">
    <source>
        <dbReference type="Proteomes" id="UP001209803"/>
    </source>
</evidence>
<reference evidence="4 5" key="1">
    <citation type="submission" date="2023-03" db="EMBL/GenBank/DDBJ databases">
        <title>Roseibium porphyridii sp. nov. and Roseibium rhodosorbium sp. nov. isolated from marine algae, Porphyridium cruentum and Rhodosorus marinus, respectively.</title>
        <authorList>
            <person name="Lee M.W."/>
            <person name="Choi B.J."/>
            <person name="Lee J.K."/>
            <person name="Choi D.G."/>
            <person name="Baek J.H."/>
            <person name="Bayburt H."/>
            <person name="Kim J.M."/>
            <person name="Han D.M."/>
            <person name="Kim K.H."/>
            <person name="Jeon C.O."/>
        </authorList>
    </citation>
    <scope>NUCLEOTIDE SEQUENCE [LARGE SCALE GENOMIC DNA]</scope>
    <source>
        <strain evidence="4 5">KMA01</strain>
        <plasmid evidence="4 5">unnamed2</plasmid>
    </source>
</reference>
<keyword evidence="2" id="KW-0184">Conjugation</keyword>
<gene>
    <name evidence="4" type="ORF">K1718_27390</name>
</gene>
<evidence type="ECO:0000259" key="3">
    <source>
        <dbReference type="Pfam" id="PF03389"/>
    </source>
</evidence>
<sequence>MAASAYRARDNFTDKRTGDPHDYTHKAADLAYSEMLWPTFTPLSTEPKLANGKVNPTYSREYAARFSHEFKAAGIYRIDIRVPVQIAPEIKVRENFWNFVEMRLTHPRAQPAFEIEVMLPRELTREQNIELVRRFSFDHFVSEGLVVDLNIHEKTASDGLPHPHAHLLISTRRINPHGDLGKVASDMQDSPLVVKKIYALEQAGKLDEAHELSQGTNLMQFREAWARYANDALADTGSLARIDHRTLAEQGFKREATPNIGFAINNHRTNFKGYDPERVARFDAVKFRNTMRKRAASSMQMKLDPLEEFLRHAKELTPHLIHEFDITQEDIDHER</sequence>
<evidence type="ECO:0000256" key="2">
    <source>
        <dbReference type="ARBA" id="ARBA00022971"/>
    </source>
</evidence>
<dbReference type="InterPro" id="IPR005053">
    <property type="entry name" value="MobA_MobL"/>
</dbReference>
<dbReference type="Proteomes" id="UP001209803">
    <property type="component" value="Plasmid unnamed2"/>
</dbReference>
<comment type="similarity">
    <text evidence="1">Belongs to the MobA/MobL family.</text>
</comment>
<dbReference type="RefSeq" id="WP_265684748.1">
    <property type="nucleotide sequence ID" value="NZ_CP120865.1"/>
</dbReference>